<evidence type="ECO:0000256" key="3">
    <source>
        <dbReference type="ARBA" id="ARBA00022801"/>
    </source>
</evidence>
<dbReference type="STRING" id="131310.A0A0N4Z765"/>
<protein>
    <submittedName>
        <fullName evidence="7">LRAT domain-containing protein</fullName>
    </submittedName>
</protein>
<organism evidence="6 7">
    <name type="scientific">Parastrongyloides trichosuri</name>
    <name type="common">Possum-specific nematode worm</name>
    <dbReference type="NCBI Taxonomy" id="131310"/>
    <lineage>
        <taxon>Eukaryota</taxon>
        <taxon>Metazoa</taxon>
        <taxon>Ecdysozoa</taxon>
        <taxon>Nematoda</taxon>
        <taxon>Chromadorea</taxon>
        <taxon>Rhabditida</taxon>
        <taxon>Tylenchina</taxon>
        <taxon>Panagrolaimomorpha</taxon>
        <taxon>Strongyloidoidea</taxon>
        <taxon>Strongyloididae</taxon>
        <taxon>Parastrongyloides</taxon>
    </lineage>
</organism>
<sequence>MRTLSQNDFKESLNNFLLSFNDKKYMKNEIIKPNIRKIKTEWSSLGEIKKIIKPGDLIEFDKRIFGVKIYSHYGIFLGIINNEYIIGHLSKEENNNYVNNKNMFTKVISSLICGRRRYSIQLTKIEYATFRNGRCRINNKQDKYMSPFNVIQIRKICFNSLGHYPYNSLFDNCEHFVNRMRYGIHYSSQADKAYYKGFPIIGYITIFKYIQWKRKRRVYYNYMDKES</sequence>
<dbReference type="Proteomes" id="UP000038045">
    <property type="component" value="Unplaced"/>
</dbReference>
<dbReference type="InterPro" id="IPR051496">
    <property type="entry name" value="H-rev107_PLA/AT"/>
</dbReference>
<evidence type="ECO:0000313" key="7">
    <source>
        <dbReference type="WBParaSite" id="PTRK_0000301700.1"/>
    </source>
</evidence>
<reference evidence="7" key="1">
    <citation type="submission" date="2017-02" db="UniProtKB">
        <authorList>
            <consortium name="WormBaseParasite"/>
        </authorList>
    </citation>
    <scope>IDENTIFICATION</scope>
</reference>
<feature type="domain" description="LRAT" evidence="5">
    <location>
        <begin position="62"/>
        <end position="189"/>
    </location>
</feature>
<dbReference type="WBParaSite" id="PTRK_0000301700.1">
    <property type="protein sequence ID" value="PTRK_0000301700.1"/>
    <property type="gene ID" value="PTRK_0000301700"/>
</dbReference>
<proteinExistence type="inferred from homology"/>
<name>A0A0N4Z765_PARTI</name>
<dbReference type="InterPro" id="IPR007053">
    <property type="entry name" value="LRAT_dom"/>
</dbReference>
<dbReference type="PROSITE" id="PS51934">
    <property type="entry name" value="LRAT"/>
    <property type="match status" value="1"/>
</dbReference>
<evidence type="ECO:0000256" key="4">
    <source>
        <dbReference type="ARBA" id="ARBA00023098"/>
    </source>
</evidence>
<dbReference type="GO" id="GO:0005737">
    <property type="term" value="C:cytoplasm"/>
    <property type="evidence" value="ECO:0007669"/>
    <property type="project" value="TreeGrafter"/>
</dbReference>
<keyword evidence="6" id="KW-1185">Reference proteome</keyword>
<dbReference type="GO" id="GO:0004623">
    <property type="term" value="F:phospholipase A2 activity"/>
    <property type="evidence" value="ECO:0007669"/>
    <property type="project" value="TreeGrafter"/>
</dbReference>
<dbReference type="GO" id="GO:0070292">
    <property type="term" value="P:N-acylphosphatidylethanolamine metabolic process"/>
    <property type="evidence" value="ECO:0007669"/>
    <property type="project" value="TreeGrafter"/>
</dbReference>
<dbReference type="Gene3D" id="3.90.1720.10">
    <property type="entry name" value="endopeptidase domain like (from Nostoc punctiforme)"/>
    <property type="match status" value="1"/>
</dbReference>
<keyword evidence="4" id="KW-0443">Lipid metabolism</keyword>
<dbReference type="GO" id="GO:0016410">
    <property type="term" value="F:N-acyltransferase activity"/>
    <property type="evidence" value="ECO:0007669"/>
    <property type="project" value="TreeGrafter"/>
</dbReference>
<dbReference type="PANTHER" id="PTHR13943:SF77">
    <property type="entry name" value="LRAT DOMAIN-CONTAINING PROTEIN"/>
    <property type="match status" value="1"/>
</dbReference>
<dbReference type="AlphaFoldDB" id="A0A0N4Z765"/>
<dbReference type="GO" id="GO:0008970">
    <property type="term" value="F:phospholipase A1 activity"/>
    <property type="evidence" value="ECO:0007669"/>
    <property type="project" value="TreeGrafter"/>
</dbReference>
<dbReference type="Pfam" id="PF04970">
    <property type="entry name" value="LRAT"/>
    <property type="match status" value="1"/>
</dbReference>
<evidence type="ECO:0000256" key="2">
    <source>
        <dbReference type="ARBA" id="ARBA00022679"/>
    </source>
</evidence>
<dbReference type="PANTHER" id="PTHR13943">
    <property type="entry name" value="HRAS-LIKE SUPPRESSOR - RELATED"/>
    <property type="match status" value="1"/>
</dbReference>
<comment type="similarity">
    <text evidence="1">Belongs to the H-rev107 family.</text>
</comment>
<keyword evidence="2" id="KW-0808">Transferase</keyword>
<evidence type="ECO:0000256" key="1">
    <source>
        <dbReference type="ARBA" id="ARBA00007824"/>
    </source>
</evidence>
<keyword evidence="3" id="KW-0378">Hydrolase</keyword>
<evidence type="ECO:0000313" key="6">
    <source>
        <dbReference type="Proteomes" id="UP000038045"/>
    </source>
</evidence>
<accession>A0A0N4Z765</accession>
<evidence type="ECO:0000259" key="5">
    <source>
        <dbReference type="PROSITE" id="PS51934"/>
    </source>
</evidence>